<keyword evidence="1" id="KW-1185">Reference proteome</keyword>
<dbReference type="AlphaFoldDB" id="A0A0K0EMI0"/>
<dbReference type="STRING" id="6248.A0A0K0EMI0"/>
<dbReference type="WBParaSite" id="TCONS_00002129.p1">
    <property type="protein sequence ID" value="TCONS_00002129.p1"/>
    <property type="gene ID" value="XLOC_002027"/>
</dbReference>
<accession>A0A0K0EMI0</accession>
<organism evidence="2">
    <name type="scientific">Strongyloides stercoralis</name>
    <name type="common">Threadworm</name>
    <dbReference type="NCBI Taxonomy" id="6248"/>
    <lineage>
        <taxon>Eukaryota</taxon>
        <taxon>Metazoa</taxon>
        <taxon>Ecdysozoa</taxon>
        <taxon>Nematoda</taxon>
        <taxon>Chromadorea</taxon>
        <taxon>Rhabditida</taxon>
        <taxon>Tylenchina</taxon>
        <taxon>Panagrolaimomorpha</taxon>
        <taxon>Strongyloidoidea</taxon>
        <taxon>Strongyloididae</taxon>
        <taxon>Strongyloides</taxon>
    </lineage>
</organism>
<sequence length="181" mass="20775">MGNCIIPQKKKCKKKEVCIKKLSLEESSNKNSILIEEPPDEGNKNQIVNTLNEINLNNENDNHNQSSIKEHTINDFVEETNKENENIDFDTTYNSSVYKSSERSSSISSLPSYHTPICTPKLPKLCSDDRPIQPMPTPFRIDAVTPGRRIENLCDHRGRVRKDAPFQVYLAKKRRETLFVN</sequence>
<evidence type="ECO:0000313" key="1">
    <source>
        <dbReference type="Proteomes" id="UP000035681"/>
    </source>
</evidence>
<dbReference type="Proteomes" id="UP000035681">
    <property type="component" value="Unplaced"/>
</dbReference>
<dbReference type="WBParaSite" id="SSTP_0001066900.1">
    <property type="protein sequence ID" value="SSTP_0001066900.1"/>
    <property type="gene ID" value="SSTP_0001066900"/>
</dbReference>
<reference evidence="2" key="1">
    <citation type="submission" date="2015-08" db="UniProtKB">
        <authorList>
            <consortium name="WormBaseParasite"/>
        </authorList>
    </citation>
    <scope>IDENTIFICATION</scope>
</reference>
<evidence type="ECO:0000313" key="3">
    <source>
        <dbReference type="WBParaSite" id="TCONS_00002129.p1"/>
    </source>
</evidence>
<proteinExistence type="predicted"/>
<protein>
    <submittedName>
        <fullName evidence="3">Shugoshin C-terminal domain-containing protein</fullName>
    </submittedName>
</protein>
<name>A0A0K0EMI0_STRER</name>
<evidence type="ECO:0000313" key="2">
    <source>
        <dbReference type="WBParaSite" id="SSTP_0001066900.1"/>
    </source>
</evidence>